<organism evidence="1">
    <name type="scientific">freshwater metagenome</name>
    <dbReference type="NCBI Taxonomy" id="449393"/>
    <lineage>
        <taxon>unclassified sequences</taxon>
        <taxon>metagenomes</taxon>
        <taxon>ecological metagenomes</taxon>
    </lineage>
</organism>
<dbReference type="EMBL" id="CAFBLL010000076">
    <property type="protein sequence ID" value="CAB4866254.1"/>
    <property type="molecule type" value="Genomic_DNA"/>
</dbReference>
<gene>
    <name evidence="1" type="ORF">UFOPK3389_00480</name>
</gene>
<evidence type="ECO:0000313" key="1">
    <source>
        <dbReference type="EMBL" id="CAB4866254.1"/>
    </source>
</evidence>
<sequence length="177" mass="19413">MSKGLVFIHQAPSALLAHIEWTISGVCQAPITFSWHALPAPMKGYRALALWDASEGAGAVLATSFMNLKQLSFEVIQQDSPDVAGYRWSYTPNLGMFSSATDEAGNILVSENQLRFIVDICGSHGLKLQAELRKVLGQAFDDELESYRELFDGSESNNSVVTAEAERVSYSQNVRPL</sequence>
<protein>
    <submittedName>
        <fullName evidence="1">Unannotated protein</fullName>
    </submittedName>
</protein>
<reference evidence="1" key="1">
    <citation type="submission" date="2020-05" db="EMBL/GenBank/DDBJ databases">
        <authorList>
            <person name="Chiriac C."/>
            <person name="Salcher M."/>
            <person name="Ghai R."/>
            <person name="Kavagutti S V."/>
        </authorList>
    </citation>
    <scope>NUCLEOTIDE SEQUENCE</scope>
</reference>
<dbReference type="InterPro" id="IPR021491">
    <property type="entry name" value="DUF3145"/>
</dbReference>
<dbReference type="Pfam" id="PF11343">
    <property type="entry name" value="DUF3145"/>
    <property type="match status" value="1"/>
</dbReference>
<dbReference type="AlphaFoldDB" id="A0A6J7DBD3"/>
<accession>A0A6J7DBD3</accession>
<name>A0A6J7DBD3_9ZZZZ</name>
<proteinExistence type="predicted"/>